<evidence type="ECO:0000256" key="2">
    <source>
        <dbReference type="SAM" id="MobiDB-lite"/>
    </source>
</evidence>
<evidence type="ECO:0000259" key="3">
    <source>
        <dbReference type="PROSITE" id="PS50102"/>
    </source>
</evidence>
<reference evidence="4 5" key="1">
    <citation type="journal article" date="2016" name="Nat. Commun.">
        <title>Extremotolerant tardigrade genome and improved radiotolerance of human cultured cells by tardigrade-unique protein.</title>
        <authorList>
            <person name="Hashimoto T."/>
            <person name="Horikawa D.D."/>
            <person name="Saito Y."/>
            <person name="Kuwahara H."/>
            <person name="Kozuka-Hata H."/>
            <person name="Shin-I T."/>
            <person name="Minakuchi Y."/>
            <person name="Ohishi K."/>
            <person name="Motoyama A."/>
            <person name="Aizu T."/>
            <person name="Enomoto A."/>
            <person name="Kondo K."/>
            <person name="Tanaka S."/>
            <person name="Hara Y."/>
            <person name="Koshikawa S."/>
            <person name="Sagara H."/>
            <person name="Miura T."/>
            <person name="Yokobori S."/>
            <person name="Miyagawa K."/>
            <person name="Suzuki Y."/>
            <person name="Kubo T."/>
            <person name="Oyama M."/>
            <person name="Kohara Y."/>
            <person name="Fujiyama A."/>
            <person name="Arakawa K."/>
            <person name="Katayama T."/>
            <person name="Toyoda A."/>
            <person name="Kunieda T."/>
        </authorList>
    </citation>
    <scope>NUCLEOTIDE SEQUENCE [LARGE SCALE GENOMIC DNA]</scope>
    <source>
        <strain evidence="4 5">YOKOZUNA-1</strain>
    </source>
</reference>
<evidence type="ECO:0000313" key="4">
    <source>
        <dbReference type="EMBL" id="GAU91219.1"/>
    </source>
</evidence>
<name>A0A1D1UNC7_RAMVA</name>
<dbReference type="EMBL" id="BDGG01000002">
    <property type="protein sequence ID" value="GAU91219.1"/>
    <property type="molecule type" value="Genomic_DNA"/>
</dbReference>
<proteinExistence type="predicted"/>
<dbReference type="AlphaFoldDB" id="A0A1D1UNC7"/>
<organism evidence="4 5">
    <name type="scientific">Ramazzottius varieornatus</name>
    <name type="common">Water bear</name>
    <name type="synonym">Tardigrade</name>
    <dbReference type="NCBI Taxonomy" id="947166"/>
    <lineage>
        <taxon>Eukaryota</taxon>
        <taxon>Metazoa</taxon>
        <taxon>Ecdysozoa</taxon>
        <taxon>Tardigrada</taxon>
        <taxon>Eutardigrada</taxon>
        <taxon>Parachela</taxon>
        <taxon>Hypsibioidea</taxon>
        <taxon>Ramazzottiidae</taxon>
        <taxon>Ramazzottius</taxon>
    </lineage>
</organism>
<dbReference type="PROSITE" id="PS50102">
    <property type="entry name" value="RRM"/>
    <property type="match status" value="1"/>
</dbReference>
<dbReference type="CDD" id="cd00590">
    <property type="entry name" value="RRM_SF"/>
    <property type="match status" value="1"/>
</dbReference>
<keyword evidence="5" id="KW-1185">Reference proteome</keyword>
<dbReference type="Gene3D" id="3.30.70.330">
    <property type="match status" value="1"/>
</dbReference>
<dbReference type="InterPro" id="IPR012677">
    <property type="entry name" value="Nucleotide-bd_a/b_plait_sf"/>
</dbReference>
<evidence type="ECO:0000256" key="1">
    <source>
        <dbReference type="PROSITE-ProRule" id="PRU00176"/>
    </source>
</evidence>
<gene>
    <name evidence="4" type="primary">RvY_03520</name>
    <name evidence="4" type="synonym">RvY_03520.1</name>
    <name evidence="4" type="ORF">RvY_03520-1</name>
</gene>
<sequence length="452" mass="49902">MASGAESDTEDLLPGAPFRPRAGKKRESTMDCLNRIIPPKQASTKHTDTRSLKVYGKQLKENPTALQSFGMVRKGEEIKRVEAVAPDVPSALISPPKFLNWFQREALKREKEKALKEPSTSPLQRPLSTTFMDQDDRDIHGNGGGRVGSPAVEDEEVVDADVIEQLSQLAVDPRASPDFTSSDTFQQLLSSAGQMSSVGVSFQTAITDSVKNETPFSSLKFMLAMRQKVTIFFHNLSPDVQAANIEALVEKFGTYFNCQILMDVDEKGKEVPTGYAVIDVLSMEAAERIIRQVHLRHQLFGRPVSVGMERNSVTEGRSAPPLDETISPACVAVTFPAHEQRAAVKSQACSQHSPPRRPELMTAAAPQTYAEAPGRVLKSSEAANRPAAAVVPEVKAARQKIPLASGAGEVRKCYDDRNRIKMTHDDMDRDLDIYRNRVGEERRPFTPRVSQY</sequence>
<feature type="region of interest" description="Disordered" evidence="2">
    <location>
        <begin position="1"/>
        <end position="50"/>
    </location>
</feature>
<dbReference type="InterPro" id="IPR000504">
    <property type="entry name" value="RRM_dom"/>
</dbReference>
<comment type="caution">
    <text evidence="4">The sequence shown here is derived from an EMBL/GenBank/DDBJ whole genome shotgun (WGS) entry which is preliminary data.</text>
</comment>
<keyword evidence="1" id="KW-0694">RNA-binding</keyword>
<feature type="domain" description="RRM" evidence="3">
    <location>
        <begin position="229"/>
        <end position="311"/>
    </location>
</feature>
<protein>
    <recommendedName>
        <fullName evidence="3">RRM domain-containing protein</fullName>
    </recommendedName>
</protein>
<evidence type="ECO:0000313" key="5">
    <source>
        <dbReference type="Proteomes" id="UP000186922"/>
    </source>
</evidence>
<dbReference type="GO" id="GO:0003723">
    <property type="term" value="F:RNA binding"/>
    <property type="evidence" value="ECO:0007669"/>
    <property type="project" value="UniProtKB-UniRule"/>
</dbReference>
<dbReference type="SUPFAM" id="SSF54928">
    <property type="entry name" value="RNA-binding domain, RBD"/>
    <property type="match status" value="1"/>
</dbReference>
<dbReference type="SMART" id="SM00360">
    <property type="entry name" value="RRM"/>
    <property type="match status" value="1"/>
</dbReference>
<accession>A0A1D1UNC7</accession>
<dbReference type="Proteomes" id="UP000186922">
    <property type="component" value="Unassembled WGS sequence"/>
</dbReference>
<dbReference type="InterPro" id="IPR035979">
    <property type="entry name" value="RBD_domain_sf"/>
</dbReference>